<keyword evidence="5" id="KW-0472">Membrane</keyword>
<dbReference type="Pfam" id="PF01019">
    <property type="entry name" value="G_glu_transpept"/>
    <property type="match status" value="1"/>
</dbReference>
<feature type="compositionally biased region" description="Basic and acidic residues" evidence="4">
    <location>
        <begin position="10"/>
        <end position="28"/>
    </location>
</feature>
<evidence type="ECO:0000256" key="3">
    <source>
        <dbReference type="PIRSR" id="PIRSR600101-2"/>
    </source>
</evidence>
<feature type="transmembrane region" description="Helical" evidence="5">
    <location>
        <begin position="70"/>
        <end position="94"/>
    </location>
</feature>
<dbReference type="GO" id="GO:0005886">
    <property type="term" value="C:plasma membrane"/>
    <property type="evidence" value="ECO:0007669"/>
    <property type="project" value="TreeGrafter"/>
</dbReference>
<comment type="similarity">
    <text evidence="1">Belongs to the gamma-glutamyltransferase family.</text>
</comment>
<gene>
    <name evidence="6" type="ORF">CDCA_CDCA10G2931</name>
</gene>
<dbReference type="Proteomes" id="UP001301350">
    <property type="component" value="Unassembled WGS sequence"/>
</dbReference>
<dbReference type="EMBL" id="JANCYW010000010">
    <property type="protein sequence ID" value="KAK4536906.1"/>
    <property type="molecule type" value="Genomic_DNA"/>
</dbReference>
<dbReference type="InterPro" id="IPR043138">
    <property type="entry name" value="GGT_lsub"/>
</dbReference>
<evidence type="ECO:0000313" key="7">
    <source>
        <dbReference type="Proteomes" id="UP001301350"/>
    </source>
</evidence>
<dbReference type="InterPro" id="IPR029055">
    <property type="entry name" value="Ntn_hydrolases_N"/>
</dbReference>
<feature type="binding site" evidence="3">
    <location>
        <position position="547"/>
    </location>
    <ligand>
        <name>L-glutamate</name>
        <dbReference type="ChEBI" id="CHEBI:29985"/>
    </ligand>
</feature>
<dbReference type="GO" id="GO:0006751">
    <property type="term" value="P:glutathione catabolic process"/>
    <property type="evidence" value="ECO:0007669"/>
    <property type="project" value="InterPro"/>
</dbReference>
<evidence type="ECO:0008006" key="8">
    <source>
        <dbReference type="Google" id="ProtNLM"/>
    </source>
</evidence>
<dbReference type="Gene3D" id="3.60.20.40">
    <property type="match status" value="1"/>
</dbReference>
<keyword evidence="5" id="KW-1133">Transmembrane helix</keyword>
<feature type="compositionally biased region" description="Low complexity" evidence="4">
    <location>
        <begin position="121"/>
        <end position="142"/>
    </location>
</feature>
<feature type="active site" description="Nucleophile" evidence="2">
    <location>
        <position position="505"/>
    </location>
</feature>
<comment type="caution">
    <text evidence="6">The sequence shown here is derived from an EMBL/GenBank/DDBJ whole genome shotgun (WGS) entry which is preliminary data.</text>
</comment>
<dbReference type="PROSITE" id="PS00462">
    <property type="entry name" value="G_GLU_TRANSPEPTIDASE"/>
    <property type="match status" value="1"/>
</dbReference>
<dbReference type="PRINTS" id="PR01210">
    <property type="entry name" value="GGTRANSPTASE"/>
</dbReference>
<dbReference type="NCBIfam" id="TIGR00066">
    <property type="entry name" value="g_glut_trans"/>
    <property type="match status" value="1"/>
</dbReference>
<reference evidence="6 7" key="1">
    <citation type="submission" date="2022-07" db="EMBL/GenBank/DDBJ databases">
        <title>Genome-wide signatures of adaptation to extreme environments.</title>
        <authorList>
            <person name="Cho C.H."/>
            <person name="Yoon H.S."/>
        </authorList>
    </citation>
    <scope>NUCLEOTIDE SEQUENCE [LARGE SCALE GENOMIC DNA]</scope>
    <source>
        <strain evidence="6 7">DBV 063 E5</strain>
    </source>
</reference>
<keyword evidence="7" id="KW-1185">Reference proteome</keyword>
<dbReference type="AlphaFoldDB" id="A0AAV9IXU6"/>
<feature type="binding site" evidence="3">
    <location>
        <position position="597"/>
    </location>
    <ligand>
        <name>L-glutamate</name>
        <dbReference type="ChEBI" id="CHEBI:29985"/>
    </ligand>
</feature>
<feature type="region of interest" description="Disordered" evidence="4">
    <location>
        <begin position="105"/>
        <end position="142"/>
    </location>
</feature>
<evidence type="ECO:0000256" key="4">
    <source>
        <dbReference type="SAM" id="MobiDB-lite"/>
    </source>
</evidence>
<evidence type="ECO:0000256" key="2">
    <source>
        <dbReference type="PIRSR" id="PIRSR600101-1"/>
    </source>
</evidence>
<dbReference type="InterPro" id="IPR055262">
    <property type="entry name" value="GGT_CS"/>
</dbReference>
<feature type="binding site" evidence="3">
    <location>
        <begin position="523"/>
        <end position="525"/>
    </location>
    <ligand>
        <name>L-glutamate</name>
        <dbReference type="ChEBI" id="CHEBI:29985"/>
    </ligand>
</feature>
<feature type="region of interest" description="Disordered" evidence="4">
    <location>
        <begin position="714"/>
        <end position="741"/>
    </location>
</feature>
<feature type="region of interest" description="Disordered" evidence="4">
    <location>
        <begin position="1"/>
        <end position="40"/>
    </location>
</feature>
<feature type="binding site" evidence="3">
    <location>
        <position position="227"/>
    </location>
    <ligand>
        <name>L-glutamate</name>
        <dbReference type="ChEBI" id="CHEBI:29985"/>
    </ligand>
</feature>
<dbReference type="Gene3D" id="1.10.246.130">
    <property type="match status" value="1"/>
</dbReference>
<dbReference type="InterPro" id="IPR043137">
    <property type="entry name" value="GGT_ssub_C"/>
</dbReference>
<accession>A0AAV9IXU6</accession>
<dbReference type="PANTHER" id="PTHR11686:SF9">
    <property type="entry name" value="RE13973P"/>
    <property type="match status" value="1"/>
</dbReference>
<sequence length="755" mass="79725">MARRGRTGRARRDSDPERVKLTDERRNDQPAGTEQVDDVEAQWQQEPFIEERDRIALPSWWQGERDPRLLIQYVAVLMGLVLLAALILTVPAIFQTQRPDSADAKAATAASTDGSGGGGSADADGSALGAASTTDASDSTAATTPFQPFGASVLARGDRYGAVAADNAVCSQLGLSVLSELNGNAADAAVTTALCQGVLSPFASGLGGGCFALVRWRNGSAEFIDAREVAPAALTEAQLLARGADASRSGALSIGVPGELAGLERLHQRYGSLPWSAVVQPVIPLAHNATVSVLLARRLQHNRQEVLDSPSMCEAFCDADRERVLHEGEPLLQPTLAEFLTQVARRGASYLYHDMADALAQEVRDAGGVLTAEDVRNYTVMHRRPLYSYYRGFEVIGAPPPSAGGAVIGMALNWLEGFGLWRRGHSRQSAQLLAEALKYGFANRPRLGDPAFVPDADAFARQVMLSKYVAARLRSAGDVGRTHEPAYYLQQQQAALQHLPDDHGTTHISVMDVAGNAVALTSTVNLEFGAKLRSTAAGFVLNDEIDDFAVGNDSNAFELAPSVANAVAPRKRPLSSMSPTLVVRNGEVVLVVGASGGPRIISSTLQVLLNAIDMGDDVAAAVAYPRLHHQLLPNVLVFEALTDRCRLYEKVGGKAVAAAAVWTEECAYLQQIGHVIGGSGSSAEDNADTQNAVGCAQAVFRPRAGLADWENGQTTSASVRRDQGDGRVNATDVGGGGGPLYAASDPRKLGVAAAA</sequence>
<evidence type="ECO:0000256" key="5">
    <source>
        <dbReference type="SAM" id="Phobius"/>
    </source>
</evidence>
<protein>
    <recommendedName>
        <fullName evidence="8">Gamma-glutamyltransferase</fullName>
    </recommendedName>
</protein>
<dbReference type="PANTHER" id="PTHR11686">
    <property type="entry name" value="GAMMA GLUTAMYL TRANSPEPTIDASE"/>
    <property type="match status" value="1"/>
</dbReference>
<dbReference type="GO" id="GO:0036374">
    <property type="term" value="F:glutathione hydrolase activity"/>
    <property type="evidence" value="ECO:0007669"/>
    <property type="project" value="InterPro"/>
</dbReference>
<feature type="binding site" evidence="3">
    <location>
        <begin position="575"/>
        <end position="576"/>
    </location>
    <ligand>
        <name>L-glutamate</name>
        <dbReference type="ChEBI" id="CHEBI:29985"/>
    </ligand>
</feature>
<keyword evidence="5" id="KW-0812">Transmembrane</keyword>
<dbReference type="SUPFAM" id="SSF56235">
    <property type="entry name" value="N-terminal nucleophile aminohydrolases (Ntn hydrolases)"/>
    <property type="match status" value="1"/>
</dbReference>
<dbReference type="InterPro" id="IPR000101">
    <property type="entry name" value="GGT_peptidase"/>
</dbReference>
<organism evidence="6 7">
    <name type="scientific">Cyanidium caldarium</name>
    <name type="common">Red alga</name>
    <dbReference type="NCBI Taxonomy" id="2771"/>
    <lineage>
        <taxon>Eukaryota</taxon>
        <taxon>Rhodophyta</taxon>
        <taxon>Bangiophyceae</taxon>
        <taxon>Cyanidiales</taxon>
        <taxon>Cyanidiaceae</taxon>
        <taxon>Cyanidium</taxon>
    </lineage>
</organism>
<proteinExistence type="inferred from homology"/>
<name>A0AAV9IXU6_CYACA</name>
<evidence type="ECO:0000313" key="6">
    <source>
        <dbReference type="EMBL" id="KAK4536906.1"/>
    </source>
</evidence>
<evidence type="ECO:0000256" key="1">
    <source>
        <dbReference type="ARBA" id="ARBA00009381"/>
    </source>
</evidence>